<keyword evidence="1" id="KW-1133">Transmembrane helix</keyword>
<feature type="transmembrane region" description="Helical" evidence="1">
    <location>
        <begin position="7"/>
        <end position="27"/>
    </location>
</feature>
<feature type="transmembrane region" description="Helical" evidence="1">
    <location>
        <begin position="33"/>
        <end position="56"/>
    </location>
</feature>
<gene>
    <name evidence="2" type="ORF">NIES2119_31405</name>
</gene>
<evidence type="ECO:0000313" key="2">
    <source>
        <dbReference type="EMBL" id="OKH30179.1"/>
    </source>
</evidence>
<proteinExistence type="predicted"/>
<accession>A0A1U7I2D5</accession>
<dbReference type="EMBL" id="MRCE01000070">
    <property type="protein sequence ID" value="OKH30179.1"/>
    <property type="molecule type" value="Genomic_DNA"/>
</dbReference>
<sequence length="80" mass="9204">MEINRVVVESFLACFLVALFCQLARFFYQSNQISYLAFLFLRLVVCGTVISAVYYLKRRNDIGELSQLVISGMVGLWIEN</sequence>
<dbReference type="Proteomes" id="UP000185860">
    <property type="component" value="Unassembled WGS sequence"/>
</dbReference>
<dbReference type="STRING" id="454136.NIES2119_31405"/>
<dbReference type="AlphaFoldDB" id="A0A1U7I2D5"/>
<reference evidence="2 3" key="1">
    <citation type="submission" date="2016-11" db="EMBL/GenBank/DDBJ databases">
        <title>Draft Genome Sequences of Nine Cyanobacterial Strains from Diverse Habitats.</title>
        <authorList>
            <person name="Zhu T."/>
            <person name="Hou S."/>
            <person name="Lu X."/>
            <person name="Hess W.R."/>
        </authorList>
    </citation>
    <scope>NUCLEOTIDE SEQUENCE [LARGE SCALE GENOMIC DNA]</scope>
    <source>
        <strain evidence="2 3">IAM M-71</strain>
    </source>
</reference>
<keyword evidence="1" id="KW-0472">Membrane</keyword>
<protein>
    <submittedName>
        <fullName evidence="2">Uncharacterized protein</fullName>
    </submittedName>
</protein>
<evidence type="ECO:0000313" key="3">
    <source>
        <dbReference type="Proteomes" id="UP000185860"/>
    </source>
</evidence>
<name>A0A1U7I2D5_9CYAN</name>
<keyword evidence="1" id="KW-0812">Transmembrane</keyword>
<organism evidence="2 3">
    <name type="scientific">[Phormidium ambiguum] IAM M-71</name>
    <dbReference type="NCBI Taxonomy" id="454136"/>
    <lineage>
        <taxon>Bacteria</taxon>
        <taxon>Bacillati</taxon>
        <taxon>Cyanobacteriota</taxon>
        <taxon>Cyanophyceae</taxon>
        <taxon>Oscillatoriophycideae</taxon>
        <taxon>Aerosakkonematales</taxon>
        <taxon>Aerosakkonemataceae</taxon>
        <taxon>Floridanema</taxon>
    </lineage>
</organism>
<comment type="caution">
    <text evidence="2">The sequence shown here is derived from an EMBL/GenBank/DDBJ whole genome shotgun (WGS) entry which is preliminary data.</text>
</comment>
<evidence type="ECO:0000256" key="1">
    <source>
        <dbReference type="SAM" id="Phobius"/>
    </source>
</evidence>